<dbReference type="InterPro" id="IPR052216">
    <property type="entry name" value="CRISPR_Csm3_endoribonuclease"/>
</dbReference>
<dbReference type="RefSeq" id="WP_273380147.1">
    <property type="nucleotide sequence ID" value="NZ_PIUK01000130.1"/>
</dbReference>
<dbReference type="GO" id="GO:0051607">
    <property type="term" value="P:defense response to virus"/>
    <property type="evidence" value="ECO:0007669"/>
    <property type="project" value="UniProtKB-KW"/>
</dbReference>
<dbReference type="Pfam" id="PF03787">
    <property type="entry name" value="RAMPs"/>
    <property type="match status" value="1"/>
</dbReference>
<dbReference type="InterPro" id="IPR005537">
    <property type="entry name" value="RAMP_III_fam"/>
</dbReference>
<dbReference type="CDD" id="cd09726">
    <property type="entry name" value="RAMP_I_III"/>
    <property type="match status" value="1"/>
</dbReference>
<protein>
    <recommendedName>
        <fullName evidence="2">CRISPR type III-associated protein domain-containing protein</fullName>
    </recommendedName>
</protein>
<evidence type="ECO:0000259" key="2">
    <source>
        <dbReference type="Pfam" id="PF03787"/>
    </source>
</evidence>
<evidence type="ECO:0000313" key="3">
    <source>
        <dbReference type="EMBL" id="MBY6277021.1"/>
    </source>
</evidence>
<reference evidence="3" key="1">
    <citation type="submission" date="2017-11" db="EMBL/GenBank/DDBJ databases">
        <title>Three new genomes from thermophilic consortium.</title>
        <authorList>
            <person name="Quaggio R."/>
            <person name="Amgarten D."/>
            <person name="Setubal J.C."/>
        </authorList>
    </citation>
    <scope>NUCLEOTIDE SEQUENCE</scope>
    <source>
        <strain evidence="3">ZCTH01-B2</strain>
    </source>
</reference>
<gene>
    <name evidence="3" type="ORF">CWE10_12555</name>
</gene>
<evidence type="ECO:0000256" key="1">
    <source>
        <dbReference type="ARBA" id="ARBA00023118"/>
    </source>
</evidence>
<comment type="caution">
    <text evidence="3">The sequence shown here is derived from an EMBL/GenBank/DDBJ whole genome shotgun (WGS) entry which is preliminary data.</text>
</comment>
<keyword evidence="1" id="KW-0051">Antiviral defense</keyword>
<accession>A0A953I4X2</accession>
<sequence>MLRKQSVEITLRWLPDSPLHVGSGRKGGGFLDHYLVRDSSGRPMIPGSTVKGRVRAYTLMAYRTLGGTGHREGEPCGCPVCRLFGSPGASPGSLVFGDLRLEAGEGEGVLVKAAVAIDRYTRRPRENHLLFAEQAWAPADAGAAAFAGLVEGFVAGNSDGVGPEELLGLLGTGIRLVRALGWSKSRGLGHGRFAFTLRVDGQPVSDEEWRRWAEAWES</sequence>
<organism evidence="3 4">
    <name type="scientific">Symbiobacterium thermophilum</name>
    <dbReference type="NCBI Taxonomy" id="2734"/>
    <lineage>
        <taxon>Bacteria</taxon>
        <taxon>Bacillati</taxon>
        <taxon>Bacillota</taxon>
        <taxon>Clostridia</taxon>
        <taxon>Eubacteriales</taxon>
        <taxon>Symbiobacteriaceae</taxon>
        <taxon>Symbiobacterium</taxon>
    </lineage>
</organism>
<dbReference type="AlphaFoldDB" id="A0A953I4X2"/>
<name>A0A953I4X2_SYMTR</name>
<dbReference type="EMBL" id="PIUK01000130">
    <property type="protein sequence ID" value="MBY6277021.1"/>
    <property type="molecule type" value="Genomic_DNA"/>
</dbReference>
<dbReference type="Proteomes" id="UP000732377">
    <property type="component" value="Unassembled WGS sequence"/>
</dbReference>
<dbReference type="PANTHER" id="PTHR35579:SF3">
    <property type="entry name" value="CRISPR SYSTEM CMS ENDORIBONUCLEASE CSM3"/>
    <property type="match status" value="1"/>
</dbReference>
<proteinExistence type="predicted"/>
<evidence type="ECO:0000313" key="4">
    <source>
        <dbReference type="Proteomes" id="UP000732377"/>
    </source>
</evidence>
<dbReference type="PANTHER" id="PTHR35579">
    <property type="entry name" value="CRISPR SYSTEM CMS ENDORIBONUCLEASE CSM3"/>
    <property type="match status" value="1"/>
</dbReference>
<feature type="domain" description="CRISPR type III-associated protein" evidence="2">
    <location>
        <begin position="17"/>
        <end position="189"/>
    </location>
</feature>